<dbReference type="SUPFAM" id="SSF46785">
    <property type="entry name" value="Winged helix' DNA-binding domain"/>
    <property type="match status" value="1"/>
</dbReference>
<keyword evidence="3" id="KW-0804">Transcription</keyword>
<dbReference type="EMBL" id="CP002582">
    <property type="protein sequence ID" value="ADZ85924.1"/>
    <property type="molecule type" value="Genomic_DNA"/>
</dbReference>
<dbReference type="AlphaFoldDB" id="F2JNN5"/>
<reference evidence="5 6" key="1">
    <citation type="journal article" date="2011" name="J. Bacteriol.">
        <title>Complete genome sequence of the cellulose-degrading bacterium Cellulosilyticum lentocellum.</title>
        <authorList>
            <consortium name="US DOE Joint Genome Institute"/>
            <person name="Miller D.A."/>
            <person name="Suen G."/>
            <person name="Bruce D."/>
            <person name="Copeland A."/>
            <person name="Cheng J.F."/>
            <person name="Detter C."/>
            <person name="Goodwin L.A."/>
            <person name="Han C.S."/>
            <person name="Hauser L.J."/>
            <person name="Land M.L."/>
            <person name="Lapidus A."/>
            <person name="Lucas S."/>
            <person name="Meincke L."/>
            <person name="Pitluck S."/>
            <person name="Tapia R."/>
            <person name="Teshima H."/>
            <person name="Woyke T."/>
            <person name="Fox B.G."/>
            <person name="Angert E.R."/>
            <person name="Currie C.R."/>
        </authorList>
    </citation>
    <scope>NUCLEOTIDE SEQUENCE [LARGE SCALE GENOMIC DNA]</scope>
    <source>
        <strain evidence="6">ATCC 49066 / DSM 5427 / NCIMB 11756 / RHM5</strain>
    </source>
</reference>
<dbReference type="Pfam" id="PF00392">
    <property type="entry name" value="GntR"/>
    <property type="match status" value="1"/>
</dbReference>
<dbReference type="InterPro" id="IPR000524">
    <property type="entry name" value="Tscrpt_reg_HTH_GntR"/>
</dbReference>
<dbReference type="CDD" id="cd07377">
    <property type="entry name" value="WHTH_GntR"/>
    <property type="match status" value="1"/>
</dbReference>
<evidence type="ECO:0000313" key="5">
    <source>
        <dbReference type="EMBL" id="ADZ85924.1"/>
    </source>
</evidence>
<keyword evidence="6" id="KW-1185">Reference proteome</keyword>
<dbReference type="HOGENOM" id="CLU_017584_10_0_9"/>
<evidence type="ECO:0000259" key="4">
    <source>
        <dbReference type="PROSITE" id="PS50949"/>
    </source>
</evidence>
<sequence>MYIYIQLVEELKLRVISGQLAAGSKLDSVRDLAEEAGVNPNTMQRALAELEREQLVYSQRTSGRFVTQDMELIKVMRNQYATTKIKEVTVALLQLGYTKEELLKLIEEDLKAQEEKQTQYV</sequence>
<protein>
    <submittedName>
        <fullName evidence="5">Transcriptional regulator, GntR family</fullName>
    </submittedName>
</protein>
<evidence type="ECO:0000256" key="1">
    <source>
        <dbReference type="ARBA" id="ARBA00023015"/>
    </source>
</evidence>
<evidence type="ECO:0000256" key="3">
    <source>
        <dbReference type="ARBA" id="ARBA00023163"/>
    </source>
</evidence>
<dbReference type="eggNOG" id="COG1725">
    <property type="taxonomic scope" value="Bacteria"/>
</dbReference>
<dbReference type="PANTHER" id="PTHR38445">
    <property type="entry name" value="HTH-TYPE TRANSCRIPTIONAL REPRESSOR YTRA"/>
    <property type="match status" value="1"/>
</dbReference>
<dbReference type="InterPro" id="IPR036390">
    <property type="entry name" value="WH_DNA-bd_sf"/>
</dbReference>
<evidence type="ECO:0000313" key="6">
    <source>
        <dbReference type="Proteomes" id="UP000008467"/>
    </source>
</evidence>
<dbReference type="Proteomes" id="UP000008467">
    <property type="component" value="Chromosome"/>
</dbReference>
<dbReference type="InterPro" id="IPR036388">
    <property type="entry name" value="WH-like_DNA-bd_sf"/>
</dbReference>
<gene>
    <name evidence="5" type="ordered locus">Clole_4252</name>
</gene>
<evidence type="ECO:0000256" key="2">
    <source>
        <dbReference type="ARBA" id="ARBA00023125"/>
    </source>
</evidence>
<dbReference type="GO" id="GO:0003700">
    <property type="term" value="F:DNA-binding transcription factor activity"/>
    <property type="evidence" value="ECO:0007669"/>
    <property type="project" value="InterPro"/>
</dbReference>
<keyword evidence="2" id="KW-0238">DNA-binding</keyword>
<dbReference type="STRING" id="642492.Clole_4252"/>
<organism evidence="5 6">
    <name type="scientific">Cellulosilyticum lentocellum (strain ATCC 49066 / DSM 5427 / NCIMB 11756 / RHM5)</name>
    <name type="common">Clostridium lentocellum</name>
    <dbReference type="NCBI Taxonomy" id="642492"/>
    <lineage>
        <taxon>Bacteria</taxon>
        <taxon>Bacillati</taxon>
        <taxon>Bacillota</taxon>
        <taxon>Clostridia</taxon>
        <taxon>Lachnospirales</taxon>
        <taxon>Cellulosilyticaceae</taxon>
        <taxon>Cellulosilyticum</taxon>
    </lineage>
</organism>
<dbReference type="GO" id="GO:0003677">
    <property type="term" value="F:DNA binding"/>
    <property type="evidence" value="ECO:0007669"/>
    <property type="project" value="UniProtKB-KW"/>
</dbReference>
<dbReference type="PROSITE" id="PS50949">
    <property type="entry name" value="HTH_GNTR"/>
    <property type="match status" value="1"/>
</dbReference>
<name>F2JNN5_CELLD</name>
<dbReference type="KEGG" id="cle:Clole_4252"/>
<feature type="domain" description="HTH gntR-type" evidence="4">
    <location>
        <begin position="1"/>
        <end position="69"/>
    </location>
</feature>
<dbReference type="Gene3D" id="1.10.10.10">
    <property type="entry name" value="Winged helix-like DNA-binding domain superfamily/Winged helix DNA-binding domain"/>
    <property type="match status" value="1"/>
</dbReference>
<keyword evidence="1" id="KW-0805">Transcription regulation</keyword>
<proteinExistence type="predicted"/>
<accession>F2JNN5</accession>
<dbReference type="SMART" id="SM00345">
    <property type="entry name" value="HTH_GNTR"/>
    <property type="match status" value="1"/>
</dbReference>
<dbReference type="PANTHER" id="PTHR38445:SF6">
    <property type="entry name" value="GNTR-FAMILY TRANSCRIPTIONAL REGULATOR"/>
    <property type="match status" value="1"/>
</dbReference>
<dbReference type="RefSeq" id="WP_013659194.1">
    <property type="nucleotide sequence ID" value="NC_015275.1"/>
</dbReference>